<name>A0A0C3QA35_9AGAM</name>
<sequence length="209" mass="24352">MPTSPFGYSALPEPPLTIPVPSIRAFPADENVQSRFHPDLASLRARRSLWGPRPSIHLIENDEEKRDSSRHAHVELMLHLIENRESFDQSFWTKINQWQIGEYQQECQRFLQGYKRATDSIVQDGHNANLIVNALEKATQRAYELEKPEKAQWFDVFVIRNIYDDPDLKALIDSDRFAPGKRQELYEAIEDMSLQYPLFPPECYALLSH</sequence>
<keyword evidence="2" id="KW-1185">Reference proteome</keyword>
<gene>
    <name evidence="1" type="ORF">M407DRAFT_29462</name>
</gene>
<reference evidence="1 2" key="1">
    <citation type="submission" date="2014-04" db="EMBL/GenBank/DDBJ databases">
        <authorList>
            <consortium name="DOE Joint Genome Institute"/>
            <person name="Kuo A."/>
            <person name="Girlanda M."/>
            <person name="Perotto S."/>
            <person name="Kohler A."/>
            <person name="Nagy L.G."/>
            <person name="Floudas D."/>
            <person name="Copeland A."/>
            <person name="Barry K.W."/>
            <person name="Cichocki N."/>
            <person name="Veneault-Fourrey C."/>
            <person name="LaButti K."/>
            <person name="Lindquist E.A."/>
            <person name="Lipzen A."/>
            <person name="Lundell T."/>
            <person name="Morin E."/>
            <person name="Murat C."/>
            <person name="Sun H."/>
            <person name="Tunlid A."/>
            <person name="Henrissat B."/>
            <person name="Grigoriev I.V."/>
            <person name="Hibbett D.S."/>
            <person name="Martin F."/>
            <person name="Nordberg H.P."/>
            <person name="Cantor M.N."/>
            <person name="Hua S.X."/>
        </authorList>
    </citation>
    <scope>NUCLEOTIDE SEQUENCE [LARGE SCALE GENOMIC DNA]</scope>
    <source>
        <strain evidence="1 2">MUT 4182</strain>
    </source>
</reference>
<evidence type="ECO:0000313" key="1">
    <source>
        <dbReference type="EMBL" id="KIO20909.1"/>
    </source>
</evidence>
<dbReference type="Proteomes" id="UP000054248">
    <property type="component" value="Unassembled WGS sequence"/>
</dbReference>
<proteinExistence type="predicted"/>
<organism evidence="1 2">
    <name type="scientific">Tulasnella calospora MUT 4182</name>
    <dbReference type="NCBI Taxonomy" id="1051891"/>
    <lineage>
        <taxon>Eukaryota</taxon>
        <taxon>Fungi</taxon>
        <taxon>Dikarya</taxon>
        <taxon>Basidiomycota</taxon>
        <taxon>Agaricomycotina</taxon>
        <taxon>Agaricomycetes</taxon>
        <taxon>Cantharellales</taxon>
        <taxon>Tulasnellaceae</taxon>
        <taxon>Tulasnella</taxon>
    </lineage>
</organism>
<dbReference type="HOGENOM" id="CLU_1171353_0_0_1"/>
<dbReference type="OrthoDB" id="10349979at2759"/>
<dbReference type="EMBL" id="KN823156">
    <property type="protein sequence ID" value="KIO20909.1"/>
    <property type="molecule type" value="Genomic_DNA"/>
</dbReference>
<reference evidence="2" key="2">
    <citation type="submission" date="2015-01" db="EMBL/GenBank/DDBJ databases">
        <title>Evolutionary Origins and Diversification of the Mycorrhizal Mutualists.</title>
        <authorList>
            <consortium name="DOE Joint Genome Institute"/>
            <consortium name="Mycorrhizal Genomics Consortium"/>
            <person name="Kohler A."/>
            <person name="Kuo A."/>
            <person name="Nagy L.G."/>
            <person name="Floudas D."/>
            <person name="Copeland A."/>
            <person name="Barry K.W."/>
            <person name="Cichocki N."/>
            <person name="Veneault-Fourrey C."/>
            <person name="LaButti K."/>
            <person name="Lindquist E.A."/>
            <person name="Lipzen A."/>
            <person name="Lundell T."/>
            <person name="Morin E."/>
            <person name="Murat C."/>
            <person name="Riley R."/>
            <person name="Ohm R."/>
            <person name="Sun H."/>
            <person name="Tunlid A."/>
            <person name="Henrissat B."/>
            <person name="Grigoriev I.V."/>
            <person name="Hibbett D.S."/>
            <person name="Martin F."/>
        </authorList>
    </citation>
    <scope>NUCLEOTIDE SEQUENCE [LARGE SCALE GENOMIC DNA]</scope>
    <source>
        <strain evidence="2">MUT 4182</strain>
    </source>
</reference>
<accession>A0A0C3QA35</accession>
<dbReference type="AlphaFoldDB" id="A0A0C3QA35"/>
<protein>
    <submittedName>
        <fullName evidence="1">Uncharacterized protein</fullName>
    </submittedName>
</protein>
<evidence type="ECO:0000313" key="2">
    <source>
        <dbReference type="Proteomes" id="UP000054248"/>
    </source>
</evidence>